<dbReference type="SMART" id="SM00220">
    <property type="entry name" value="S_TKc"/>
    <property type="match status" value="1"/>
</dbReference>
<feature type="region of interest" description="Disordered" evidence="1">
    <location>
        <begin position="183"/>
        <end position="202"/>
    </location>
</feature>
<feature type="compositionally biased region" description="Basic and acidic residues" evidence="1">
    <location>
        <begin position="126"/>
        <end position="136"/>
    </location>
</feature>
<dbReference type="PANTHER" id="PTHR24362">
    <property type="entry name" value="SERINE/THREONINE-PROTEIN KINASE NEK"/>
    <property type="match status" value="1"/>
</dbReference>
<evidence type="ECO:0000256" key="1">
    <source>
        <dbReference type="SAM" id="MobiDB-lite"/>
    </source>
</evidence>
<evidence type="ECO:0000313" key="4">
    <source>
        <dbReference type="EMBL" id="CAE0421106.1"/>
    </source>
</evidence>
<evidence type="ECO:0000256" key="2">
    <source>
        <dbReference type="SAM" id="SignalP"/>
    </source>
</evidence>
<feature type="chain" id="PRO_5035676592" description="Protein kinase domain-containing protein" evidence="2">
    <location>
        <begin position="18"/>
        <end position="416"/>
    </location>
</feature>
<dbReference type="Gene3D" id="1.10.510.10">
    <property type="entry name" value="Transferase(Phosphotransferase) domain 1"/>
    <property type="match status" value="1"/>
</dbReference>
<keyword evidence="2" id="KW-0732">Signal</keyword>
<sequence length="416" mass="46771">MRYRCFLLLACWQLGESFTFLFPSHSDKGKLVRRQRPLFERYADDINHGYGGYAIDQNDVSLSQRSSTSSYMHTAPTSAQQQDPATVLGNKYVLKDEGTVSPSGKSTLFKATTINRNDPPSGNDCRSSKSHDDDTKAERQCVLIKFSENIEALKREADNYERVAAGSTGARDLFVRVHDFYEPHEDSHQNGGSSDNDQKPVSHQAALVMERGSQDLRDFLQQHGPLRGDALRKAVASTARTVKAYHDQDMVWTELKSRNFVVVDDENKPSSSNNDLGEKSIKAIDLESAVPRGEAPIDWSPEAIPPEFATPFLCGQEKGQRMQKGFDIFSLGLLWYELATARGYWKNRFDEEKPCHVRIATELRAADSMCLDHEEAQQIEPPLKDLIAQCLRMEPSERPSVNEILDHPYVANTAIA</sequence>
<dbReference type="AlphaFoldDB" id="A0A6S8P934"/>
<dbReference type="InterPro" id="IPR000719">
    <property type="entry name" value="Prot_kinase_dom"/>
</dbReference>
<dbReference type="PANTHER" id="PTHR24362:SF309">
    <property type="entry name" value="PROTEIN KINASE DOMAIN-CONTAINING PROTEIN"/>
    <property type="match status" value="1"/>
</dbReference>
<feature type="signal peptide" evidence="2">
    <location>
        <begin position="1"/>
        <end position="17"/>
    </location>
</feature>
<name>A0A6S8P934_9STRA</name>
<evidence type="ECO:0000259" key="3">
    <source>
        <dbReference type="PROSITE" id="PS50011"/>
    </source>
</evidence>
<dbReference type="GO" id="GO:0005524">
    <property type="term" value="F:ATP binding"/>
    <property type="evidence" value="ECO:0007669"/>
    <property type="project" value="InterPro"/>
</dbReference>
<dbReference type="SUPFAM" id="SSF56112">
    <property type="entry name" value="Protein kinase-like (PK-like)"/>
    <property type="match status" value="1"/>
</dbReference>
<dbReference type="EMBL" id="HBIM01023986">
    <property type="protein sequence ID" value="CAE0421106.1"/>
    <property type="molecule type" value="Transcribed_RNA"/>
</dbReference>
<dbReference type="EMBL" id="HBIM01023987">
    <property type="protein sequence ID" value="CAE0421107.1"/>
    <property type="molecule type" value="Transcribed_RNA"/>
</dbReference>
<feature type="domain" description="Protein kinase" evidence="3">
    <location>
        <begin position="94"/>
        <end position="410"/>
    </location>
</feature>
<accession>A0A6S8P934</accession>
<dbReference type="GO" id="GO:0004672">
    <property type="term" value="F:protein kinase activity"/>
    <property type="evidence" value="ECO:0007669"/>
    <property type="project" value="InterPro"/>
</dbReference>
<proteinExistence type="predicted"/>
<gene>
    <name evidence="4" type="ORF">ACOF00016_LOCUS17755</name>
    <name evidence="5" type="ORF">ACOF00016_LOCUS17756</name>
</gene>
<feature type="compositionally biased region" description="Polar residues" evidence="1">
    <location>
        <begin position="104"/>
        <end position="120"/>
    </location>
</feature>
<evidence type="ECO:0000313" key="5">
    <source>
        <dbReference type="EMBL" id="CAE0421107.1"/>
    </source>
</evidence>
<protein>
    <recommendedName>
        <fullName evidence="3">Protein kinase domain-containing protein</fullName>
    </recommendedName>
</protein>
<dbReference type="PROSITE" id="PS50011">
    <property type="entry name" value="PROTEIN_KINASE_DOM"/>
    <property type="match status" value="1"/>
</dbReference>
<dbReference type="Pfam" id="PF00069">
    <property type="entry name" value="Pkinase"/>
    <property type="match status" value="1"/>
</dbReference>
<reference evidence="5" key="1">
    <citation type="submission" date="2021-01" db="EMBL/GenBank/DDBJ databases">
        <authorList>
            <person name="Corre E."/>
            <person name="Pelletier E."/>
            <person name="Niang G."/>
            <person name="Scheremetjew M."/>
            <person name="Finn R."/>
            <person name="Kale V."/>
            <person name="Holt S."/>
            <person name="Cochrane G."/>
            <person name="Meng A."/>
            <person name="Brown T."/>
            <person name="Cohen L."/>
        </authorList>
    </citation>
    <scope>NUCLEOTIDE SEQUENCE</scope>
    <source>
        <strain evidence="5">CCMP127</strain>
    </source>
</reference>
<organism evidence="5">
    <name type="scientific">Amphora coffeiformis</name>
    <dbReference type="NCBI Taxonomy" id="265554"/>
    <lineage>
        <taxon>Eukaryota</taxon>
        <taxon>Sar</taxon>
        <taxon>Stramenopiles</taxon>
        <taxon>Ochrophyta</taxon>
        <taxon>Bacillariophyta</taxon>
        <taxon>Bacillariophyceae</taxon>
        <taxon>Bacillariophycidae</taxon>
        <taxon>Thalassiophysales</taxon>
        <taxon>Catenulaceae</taxon>
        <taxon>Amphora</taxon>
    </lineage>
</organism>
<feature type="region of interest" description="Disordered" evidence="1">
    <location>
        <begin position="104"/>
        <end position="136"/>
    </location>
</feature>
<feature type="compositionally biased region" description="Polar residues" evidence="1">
    <location>
        <begin position="189"/>
        <end position="201"/>
    </location>
</feature>
<dbReference type="InterPro" id="IPR011009">
    <property type="entry name" value="Kinase-like_dom_sf"/>
</dbReference>